<feature type="region of interest" description="Disordered" evidence="4">
    <location>
        <begin position="1524"/>
        <end position="1667"/>
    </location>
</feature>
<dbReference type="InterPro" id="IPR016024">
    <property type="entry name" value="ARM-type_fold"/>
</dbReference>
<dbReference type="Pfam" id="PF21041">
    <property type="entry name" value="XMAP215_CLASP_TOG"/>
    <property type="match status" value="4"/>
</dbReference>
<keyword evidence="5" id="KW-0472">Membrane</keyword>
<dbReference type="InterPro" id="IPR045110">
    <property type="entry name" value="XMAP215"/>
</dbReference>
<feature type="domain" description="TOG" evidence="6">
    <location>
        <begin position="273"/>
        <end position="507"/>
    </location>
</feature>
<dbReference type="GO" id="GO:1990498">
    <property type="term" value="C:mitotic spindle microtubule"/>
    <property type="evidence" value="ECO:0007669"/>
    <property type="project" value="UniProtKB-ARBA"/>
</dbReference>
<feature type="domain" description="TOG" evidence="6">
    <location>
        <begin position="2"/>
        <end position="236"/>
    </location>
</feature>
<feature type="compositionally biased region" description="Polar residues" evidence="4">
    <location>
        <begin position="1976"/>
        <end position="1985"/>
    </location>
</feature>
<gene>
    <name evidence="7" type="ORF">A7U60_g8984</name>
</gene>
<dbReference type="GO" id="GO:1990571">
    <property type="term" value="P:meiotic centromere clustering"/>
    <property type="evidence" value="ECO:0007669"/>
    <property type="project" value="UniProtKB-ARBA"/>
</dbReference>
<feature type="region of interest" description="Disordered" evidence="4">
    <location>
        <begin position="2833"/>
        <end position="2860"/>
    </location>
</feature>
<dbReference type="FunFam" id="1.25.10.10:FF:000068">
    <property type="entry name" value="cytoskeleton-associated protein 5 isoform X1"/>
    <property type="match status" value="1"/>
</dbReference>
<dbReference type="Proteomes" id="UP000757232">
    <property type="component" value="Unassembled WGS sequence"/>
</dbReference>
<feature type="compositionally biased region" description="Low complexity" evidence="4">
    <location>
        <begin position="1530"/>
        <end position="1545"/>
    </location>
</feature>
<feature type="compositionally biased region" description="Pro residues" evidence="4">
    <location>
        <begin position="1143"/>
        <end position="1152"/>
    </location>
</feature>
<dbReference type="OrthoDB" id="205662at2759"/>
<keyword evidence="5" id="KW-0812">Transmembrane</keyword>
<feature type="domain" description="TOG" evidence="6">
    <location>
        <begin position="627"/>
        <end position="858"/>
    </location>
</feature>
<dbReference type="GO" id="GO:0099070">
    <property type="term" value="C:static microtubule bundle"/>
    <property type="evidence" value="ECO:0007669"/>
    <property type="project" value="UniProtKB-ARBA"/>
</dbReference>
<evidence type="ECO:0000256" key="4">
    <source>
        <dbReference type="SAM" id="MobiDB-lite"/>
    </source>
</evidence>
<evidence type="ECO:0000256" key="5">
    <source>
        <dbReference type="SAM" id="Phobius"/>
    </source>
</evidence>
<feature type="region of interest" description="Disordered" evidence="4">
    <location>
        <begin position="852"/>
        <end position="871"/>
    </location>
</feature>
<feature type="compositionally biased region" description="Polar residues" evidence="4">
    <location>
        <begin position="2833"/>
        <end position="2844"/>
    </location>
</feature>
<name>A0A9Q5N891_SANBA</name>
<dbReference type="FunFam" id="1.25.10.10:FF:000019">
    <property type="entry name" value="Cytoskeleton-associated protein 5"/>
    <property type="match status" value="1"/>
</dbReference>
<feature type="transmembrane region" description="Helical" evidence="5">
    <location>
        <begin position="2616"/>
        <end position="2640"/>
    </location>
</feature>
<feature type="region of interest" description="Disordered" evidence="4">
    <location>
        <begin position="1976"/>
        <end position="2053"/>
    </location>
</feature>
<feature type="compositionally biased region" description="Basic and acidic residues" evidence="4">
    <location>
        <begin position="2935"/>
        <end position="2964"/>
    </location>
</feature>
<dbReference type="SMART" id="SM01349">
    <property type="entry name" value="TOG"/>
    <property type="match status" value="5"/>
</dbReference>
<keyword evidence="5" id="KW-1133">Transmembrane helix</keyword>
<feature type="compositionally biased region" description="Polar residues" evidence="4">
    <location>
        <begin position="1595"/>
        <end position="1617"/>
    </location>
</feature>
<feature type="compositionally biased region" description="Low complexity" evidence="4">
    <location>
        <begin position="2151"/>
        <end position="2165"/>
    </location>
</feature>
<feature type="region of interest" description="Disordered" evidence="4">
    <location>
        <begin position="2136"/>
        <end position="2170"/>
    </location>
</feature>
<organism evidence="7 8">
    <name type="scientific">Sanghuangporus baumii</name>
    <name type="common">Phellinus baumii</name>
    <dbReference type="NCBI Taxonomy" id="108892"/>
    <lineage>
        <taxon>Eukaryota</taxon>
        <taxon>Fungi</taxon>
        <taxon>Dikarya</taxon>
        <taxon>Basidiomycota</taxon>
        <taxon>Agaricomycotina</taxon>
        <taxon>Agaricomycetes</taxon>
        <taxon>Hymenochaetales</taxon>
        <taxon>Hymenochaetaceae</taxon>
        <taxon>Sanghuangporus</taxon>
    </lineage>
</organism>
<dbReference type="GO" id="GO:0005881">
    <property type="term" value="C:cytoplasmic microtubule"/>
    <property type="evidence" value="ECO:0007669"/>
    <property type="project" value="UniProtKB-ARBA"/>
</dbReference>
<dbReference type="GO" id="GO:0044732">
    <property type="term" value="C:mitotic spindle pole body"/>
    <property type="evidence" value="ECO:0007669"/>
    <property type="project" value="UniProtKB-ARBA"/>
</dbReference>
<dbReference type="InterPro" id="IPR048491">
    <property type="entry name" value="XMAP215_CLASP_TOG"/>
</dbReference>
<dbReference type="InterPro" id="IPR034085">
    <property type="entry name" value="TOG"/>
</dbReference>
<comment type="caution">
    <text evidence="7">The sequence shown here is derived from an EMBL/GenBank/DDBJ whole genome shotgun (WGS) entry which is preliminary data.</text>
</comment>
<keyword evidence="3" id="KW-0206">Cytoskeleton</keyword>
<feature type="compositionally biased region" description="Low complexity" evidence="4">
    <location>
        <begin position="513"/>
        <end position="527"/>
    </location>
</feature>
<keyword evidence="2" id="KW-0963">Cytoplasm</keyword>
<dbReference type="Gene3D" id="1.25.10.10">
    <property type="entry name" value="Leucine-rich Repeat Variant"/>
    <property type="match status" value="5"/>
</dbReference>
<feature type="compositionally biased region" description="Basic and acidic residues" evidence="4">
    <location>
        <begin position="1655"/>
        <end position="1667"/>
    </location>
</feature>
<dbReference type="GO" id="GO:0051315">
    <property type="term" value="P:attachment of mitotic spindle microtubules to kinetochore"/>
    <property type="evidence" value="ECO:0007669"/>
    <property type="project" value="UniProtKB-ARBA"/>
</dbReference>
<keyword evidence="8" id="KW-1185">Reference proteome</keyword>
<feature type="compositionally biased region" description="Low complexity" evidence="4">
    <location>
        <begin position="554"/>
        <end position="564"/>
    </location>
</feature>
<feature type="region of interest" description="Disordered" evidence="4">
    <location>
        <begin position="1121"/>
        <end position="1204"/>
    </location>
</feature>
<feature type="region of interest" description="Disordered" evidence="4">
    <location>
        <begin position="2873"/>
        <end position="2964"/>
    </location>
</feature>
<dbReference type="GO" id="GO:0030951">
    <property type="term" value="P:establishment or maintenance of microtubule cytoskeleton polarity"/>
    <property type="evidence" value="ECO:0007669"/>
    <property type="project" value="InterPro"/>
</dbReference>
<dbReference type="GO" id="GO:0046785">
    <property type="term" value="P:microtubule polymerization"/>
    <property type="evidence" value="ECO:0007669"/>
    <property type="project" value="InterPro"/>
</dbReference>
<feature type="compositionally biased region" description="Polar residues" evidence="4">
    <location>
        <begin position="861"/>
        <end position="871"/>
    </location>
</feature>
<dbReference type="EMBL" id="LNZH02000216">
    <property type="protein sequence ID" value="OCB84304.1"/>
    <property type="molecule type" value="Genomic_DNA"/>
</dbReference>
<dbReference type="GO" id="GO:0061863">
    <property type="term" value="F:microtubule plus end polymerase"/>
    <property type="evidence" value="ECO:0007669"/>
    <property type="project" value="InterPro"/>
</dbReference>
<evidence type="ECO:0000313" key="8">
    <source>
        <dbReference type="Proteomes" id="UP000757232"/>
    </source>
</evidence>
<accession>A0A9Q5N891</accession>
<dbReference type="PANTHER" id="PTHR12609">
    <property type="entry name" value="MICROTUBULE ASSOCIATED PROTEIN XMAP215"/>
    <property type="match status" value="1"/>
</dbReference>
<proteinExistence type="predicted"/>
<feature type="region of interest" description="Disordered" evidence="4">
    <location>
        <begin position="505"/>
        <end position="615"/>
    </location>
</feature>
<sequence>MDGPPPPEEDFTQLPIGDRLAHKNWKARVSGYETLIKTFQNTASDSDPAFKPYLGNPDTLKKIVTDSNAVAQEKGIEAVVAFVKFAGENATRTREVVLPALVDKCFGSARAGTRNQAVELALQYVEVENGGAGIVNDILLGLGAKQPKTVAGCIVTLNECVKTFGTQAVPPPPILKALPKIFGHTDKTVRAEGTNLVQTLYRCIGPAIESWLADLKPVQVKELKESFEKMDSEGKGKGSLRPERFTRAQAQEMDAGVEEEVVQEDPPEMDPRAFAEEVNISDKIPSGFQAALASSKWKERKEALDDLLTVLNATPRIKDSPEIADVVKALAGRMSDANINCVMTAANCLEALAKGMMKSFARFRDTVVPPMLERLKERKQSVTDAIGNALDAVFSTTALPDILENILPALGSKNPQVKEGTMKFLCRCLTTTTVPPSAPQLKPLSEALAGLLEDPFEGARNEAAACLGTLMKIVGERPLNAIMDQLADVRKVKVKEAYEKATVKCKAGAGPVSRSAPSAKARALAAKPPQPASASTEDGLPNDVGPPKPKAKPPARLLAKKAVANDSPDLETSAAPAEQPKPAARPPARLVQAKKPSPPAAAAAASSKPAKSSAPVGAGALDTFKFKYSSEDSEALAADLIPGEIATNLGDSNWKLRLASLEEMTEWVEGVVNTVESEVVVRFLIRKGGNEKNFQVSAKLYGILSTLAERCPTFGRSSAALAIPHLSEKLGDMKLKKPAGDTLMLFAEKTSLQFVLNQAYDTLAKQKAPKVLADSVGWIDTALTEFGVSGVSLRSLIEFLKTALGNSNAAVRTSATKTLVTIKLFVGPSVKELLGEINPQLLATIQSEFDKVDGKPAPEPTRTSVDVQNLGTISGPGKAAGPVDAMHDLFPRVELDGLLKGTTILSGAKSDAWKTKKEALETLQAILDQGPNKRLKPSMGEIGQILKARVTDTNKAVQLLALDVVARIAMGMGKPFEKHTRFFALPVATVLADQKANIRQAGLATLTAIAEACEGVDGIVHGLATALESANPLQRASLLSWIADWFKVHQPSPGLDLSTWAAPIVSCLDDRSGDVRKAAQAALPFVIAQCGADYVLQQTSSLKPASRNTVVPLIRAAVASAPEKTSKPSSVPAPIKEPRPKLDSPPLPPQSPRPARSSSPSVSQSIAVPASKLTGVRRKLPQGSISRPDSRVDTTEDPSVAAASSRIAQKPGVIGLKKLTSFAAKSAPVAAPSPTSASMAPFTTRNLEAKKSRLNKDGIRWVIESGPTRKDLVDLLQVQMEPHTSRDLFCLLFSRDHNAINDYISGMGIICEFYSVLVTGDDKYGFNGQDRHNVGVANTDLALKYVSIRVHEPQPNLIGKCLDVAENVMAFLRDVNYQLSDAEALCFVPTIINKLGDAREAVRIRVQQILQALPKVYAYSRIFQLLMDYGLKSKVAKTRQGSLDEMAGIMKRTGVAACEPTKSFPVLASMISDKDASVRKSALNALSEGYVLAGETIWSYVGPLSPKDKTQLEERLRRVAGPSNADALESAVSAPAPSSTPGPVSRLASGVPRPSSRVSAIGGIPRPSSPAVTGPSRLARPSSPARPIPSPVISGTSQVVTSGPSSRFSKNTTSDSASPRLARPKSFLPSRLGNSRIGGPSFTGSSQASNEDDMFDKPGPRALNGEHYRQPSTATIDAIEEQAPVPEEPGGDSVSLTISKILSSDPARSVDALKQIQRILEVSPEDGSSSQAYAELSDHTEGLIETITLQMSHVFENASTIVEPENFRLAKHLIQTVNAFCDHPLLAESVQVENLVGLFEELTLRLLQTDESESSKVKDLSRFINMIILRLFATCRRMAVLRALFSLLLQIVKLFPVNGTLPESKEAKVAELVLKCIWKLARNIPTDLEKQELDPVELFPAIEHFLQSIPPNEWRARATNKVPSGDMPLRTIKVIIQHVVAFYGDEVYDLLSSSFEDPSATIVYPYVYRILNTSRQNQENGAQRHSTNGSSNGNGQSESTPSGSQPTSPRARSSVASTDHRNSVPSRHTSRSGLSANGGSMLPPPVDEPDPDDQLITIINHISSETTGAMHKEGITELHHFLKAYPHKKPRVDRMLKNTGPAFRKYIARALASRAAEDEERNVAVADTLSKLESKSRDVPYGSGLERESISPKSPTSPRRTSGPTELPPAEQERLHRLHDLFHYPSFPLVGCLRAAINGGRGEKVAACICKFSLKLVTLSTNQSFWRTVISLFFREIRPRGAYHIPKHGPVIFAAAPHHNQFLDPLLLTSEVHRETRRRVEFLIAAKSMKRKFIGFFARLMSSIPVARAADEAKQGTGFITLSESDPCLVVGHGTKFPSELKPKCQIMLPKSLNSMLAEVTEVVSDTEVRIKREFGGESGKGTTKVRDAIKEANENGKHGLEYKVLPFIDQQEMYRLCTQHNFLKGGSHDRTDLLPLKAGVAIMALGAMANDPSVEVKIVPVGLSYFHAHRFRSRAVVEFGSAMDVPPELVSMFKEGGIKKREASAKLLDLIYEGLKTVTLRAPDYETLMVIQAARRLYETPGQHLTLGQVVELNKRFLEAYMHFKEEPRVQRLKENVLKYNRAVRDLGLRDHQVPRAKPASWKTLGLLGYRLGLLIVWSLLALPGVVLNAPIFITASVISRKKAKEALAASNVKIAGRDVLATWKVLISLGVAPVLYTAYAIIATIIAIKANALLRWRIWTSILTMFILPCMSYGALKFGEAGTDILKSLRPLVIALFPGQQRSLNNLKRMREDLSNELSELINEFGPKLWDDFNHIVVPSASVPPSSGTPGLWRRKSGTGAVDAQGNLLVHPMTWLDERLFGWSKSASRGTSAWGGHQSTEPSRAPSPVPSDDDEDHGDYEDVLAYLLPNNDGVVTRNRSRSTRSSYADLQHLKMTPAVATGVNTRHGPGSSPVDATGESHRQRKGSLTGDVPVKRIGDLDRDEPFREATEEINEENERKRR</sequence>
<evidence type="ECO:0000256" key="1">
    <source>
        <dbReference type="ARBA" id="ARBA00004245"/>
    </source>
</evidence>
<dbReference type="GO" id="GO:0051010">
    <property type="term" value="F:microtubule plus-end binding"/>
    <property type="evidence" value="ECO:0007669"/>
    <property type="project" value="InterPro"/>
</dbReference>
<reference evidence="7" key="1">
    <citation type="submission" date="2016-06" db="EMBL/GenBank/DDBJ databases">
        <title>Draft Genome sequence of the fungus Inonotus baumii.</title>
        <authorList>
            <person name="Zhu H."/>
            <person name="Lin W."/>
        </authorList>
    </citation>
    <scope>NUCLEOTIDE SEQUENCE</scope>
    <source>
        <strain evidence="7">821</strain>
    </source>
</reference>
<protein>
    <submittedName>
        <fullName evidence="7">Microtubule associated protein</fullName>
    </submittedName>
</protein>
<evidence type="ECO:0000313" key="7">
    <source>
        <dbReference type="EMBL" id="OCB84304.1"/>
    </source>
</evidence>
<dbReference type="GO" id="GO:0000022">
    <property type="term" value="P:mitotic spindle elongation"/>
    <property type="evidence" value="ECO:0007669"/>
    <property type="project" value="UniProtKB-ARBA"/>
</dbReference>
<feature type="transmembrane region" description="Helical" evidence="5">
    <location>
        <begin position="2700"/>
        <end position="2718"/>
    </location>
</feature>
<feature type="compositionally biased region" description="Low complexity" evidence="4">
    <location>
        <begin position="1153"/>
        <end position="1171"/>
    </location>
</feature>
<feature type="domain" description="TOG" evidence="6">
    <location>
        <begin position="1274"/>
        <end position="1525"/>
    </location>
</feature>
<dbReference type="SUPFAM" id="SSF48371">
    <property type="entry name" value="ARM repeat"/>
    <property type="match status" value="2"/>
</dbReference>
<feature type="transmembrane region" description="Helical" evidence="5">
    <location>
        <begin position="2661"/>
        <end position="2688"/>
    </location>
</feature>
<feature type="domain" description="TOG" evidence="6">
    <location>
        <begin position="888"/>
        <end position="1123"/>
    </location>
</feature>
<dbReference type="FunFam" id="1.25.10.10:FF:000063">
    <property type="entry name" value="Putative cytoskeleton-associated protein 5"/>
    <property type="match status" value="1"/>
</dbReference>
<feature type="compositionally biased region" description="Low complexity" evidence="4">
    <location>
        <begin position="600"/>
        <end position="615"/>
    </location>
</feature>
<evidence type="ECO:0000256" key="3">
    <source>
        <dbReference type="ARBA" id="ARBA00023212"/>
    </source>
</evidence>
<feature type="compositionally biased region" description="Low complexity" evidence="4">
    <location>
        <begin position="1986"/>
        <end position="1999"/>
    </location>
</feature>
<evidence type="ECO:0000259" key="6">
    <source>
        <dbReference type="SMART" id="SM01349"/>
    </source>
</evidence>
<evidence type="ECO:0000256" key="2">
    <source>
        <dbReference type="ARBA" id="ARBA00022490"/>
    </source>
</evidence>
<comment type="subcellular location">
    <subcellularLocation>
        <location evidence="1">Cytoplasm</location>
        <location evidence="1">Cytoskeleton</location>
    </subcellularLocation>
</comment>
<feature type="compositionally biased region" description="Polar residues" evidence="4">
    <location>
        <begin position="2000"/>
        <end position="2038"/>
    </location>
</feature>
<dbReference type="InterPro" id="IPR011989">
    <property type="entry name" value="ARM-like"/>
</dbReference>